<dbReference type="InterPro" id="IPR027328">
    <property type="entry name" value="MAPRE"/>
</dbReference>
<dbReference type="AlphaFoldDB" id="A0A0H5QJU7"/>
<organism evidence="1">
    <name type="scientific">Spongospora subterranea</name>
    <dbReference type="NCBI Taxonomy" id="70186"/>
    <lineage>
        <taxon>Eukaryota</taxon>
        <taxon>Sar</taxon>
        <taxon>Rhizaria</taxon>
        <taxon>Endomyxa</taxon>
        <taxon>Phytomyxea</taxon>
        <taxon>Plasmodiophorida</taxon>
        <taxon>Plasmodiophoridae</taxon>
        <taxon>Spongospora</taxon>
    </lineage>
</organism>
<dbReference type="SUPFAM" id="SSF47576">
    <property type="entry name" value="Calponin-homology domain, CH-domain"/>
    <property type="match status" value="1"/>
</dbReference>
<accession>A0A0H5QJU7</accession>
<protein>
    <recommendedName>
        <fullName evidence="2">Calponin-homology (CH) domain-containing protein</fullName>
    </recommendedName>
</protein>
<sequence>MVKIRQPKIGRDQLLSAANKFLETDYTSLSDFHDGVGYAQILHACFLSSDVVPMHRLEFKAQTKRQVLKNLTIVEKVLGKLGITRRFPVHEIAEGSATENYEFLKWCWIELIGKLDSATEKYRALEFRIHAQEQQRNHIANRNHTDAELSEELRKCEFEAREMQRDTADTLNPDAGQDASSLITAMKTDIIMRLSQFEESMAKTAILMKKKEQIYNTLKRVEVV</sequence>
<evidence type="ECO:0008006" key="2">
    <source>
        <dbReference type="Google" id="ProtNLM"/>
    </source>
</evidence>
<evidence type="ECO:0000313" key="1">
    <source>
        <dbReference type="EMBL" id="CRZ02273.1"/>
    </source>
</evidence>
<proteinExistence type="predicted"/>
<dbReference type="EMBL" id="HACM01001831">
    <property type="protein sequence ID" value="CRZ02273.1"/>
    <property type="molecule type" value="Transcribed_RNA"/>
</dbReference>
<reference evidence="1" key="1">
    <citation type="submission" date="2015-04" db="EMBL/GenBank/DDBJ databases">
        <title>The genome sequence of the plant pathogenic Rhizarian Plasmodiophora brassicae reveals insights in its biotrophic life cycle and the origin of chitin synthesis.</title>
        <authorList>
            <person name="Schwelm A."/>
            <person name="Fogelqvist J."/>
            <person name="Knaust A."/>
            <person name="Julke S."/>
            <person name="Lilja T."/>
            <person name="Dhandapani V."/>
            <person name="Bonilla-Rosso G."/>
            <person name="Karlsson M."/>
            <person name="Shevchenko A."/>
            <person name="Choi S.R."/>
            <person name="Kim H.G."/>
            <person name="Park J.Y."/>
            <person name="Lim Y.P."/>
            <person name="Ludwig-Muller J."/>
            <person name="Dixelius C."/>
        </authorList>
    </citation>
    <scope>NUCLEOTIDE SEQUENCE</scope>
    <source>
        <tissue evidence="1">Potato root galls</tissue>
    </source>
</reference>
<dbReference type="GO" id="GO:0008017">
    <property type="term" value="F:microtubule binding"/>
    <property type="evidence" value="ECO:0007669"/>
    <property type="project" value="InterPro"/>
</dbReference>
<dbReference type="PANTHER" id="PTHR10623">
    <property type="entry name" value="MICROTUBULE-ASSOCIATED PROTEIN RP/EB FAMILY MEMBER"/>
    <property type="match status" value="1"/>
</dbReference>
<dbReference type="Gene3D" id="1.10.418.10">
    <property type="entry name" value="Calponin-like domain"/>
    <property type="match status" value="1"/>
</dbReference>
<dbReference type="InterPro" id="IPR036872">
    <property type="entry name" value="CH_dom_sf"/>
</dbReference>
<name>A0A0H5QJU7_9EUKA</name>